<evidence type="ECO:0000256" key="1">
    <source>
        <dbReference type="SAM" id="MobiDB-lite"/>
    </source>
</evidence>
<name>A0AAI8YFP6_9PEZI</name>
<accession>A0AAI8YFP6</accession>
<protein>
    <submittedName>
        <fullName evidence="2">Uu.00g103030.m01.CDS01</fullName>
    </submittedName>
</protein>
<feature type="region of interest" description="Disordered" evidence="1">
    <location>
        <begin position="137"/>
        <end position="181"/>
    </location>
</feature>
<dbReference type="PANTHER" id="PTHR37331:SF1">
    <property type="entry name" value="YALI0F11671P"/>
    <property type="match status" value="1"/>
</dbReference>
<dbReference type="AlphaFoldDB" id="A0AAI8YFP6"/>
<evidence type="ECO:0000313" key="2">
    <source>
        <dbReference type="EMBL" id="CAJ2502909.1"/>
    </source>
</evidence>
<gene>
    <name evidence="2" type="ORF">KHLLAP_LOCUS3377</name>
</gene>
<dbReference type="Proteomes" id="UP001295740">
    <property type="component" value="Unassembled WGS sequence"/>
</dbReference>
<proteinExistence type="predicted"/>
<dbReference type="PANTHER" id="PTHR37331">
    <property type="entry name" value="YALI0F11671P"/>
    <property type="match status" value="1"/>
</dbReference>
<feature type="compositionally biased region" description="Basic and acidic residues" evidence="1">
    <location>
        <begin position="1"/>
        <end position="22"/>
    </location>
</feature>
<reference evidence="2" key="1">
    <citation type="submission" date="2023-10" db="EMBL/GenBank/DDBJ databases">
        <authorList>
            <person name="Hackl T."/>
        </authorList>
    </citation>
    <scope>NUCLEOTIDE SEQUENCE</scope>
</reference>
<comment type="caution">
    <text evidence="2">The sequence shown here is derived from an EMBL/GenBank/DDBJ whole genome shotgun (WGS) entry which is preliminary data.</text>
</comment>
<sequence>MTRQPESRHPDRSIRQELRFEKGAQAPNDGKLQAPELSGLSNDLDHENAINESSSSAIKVFPSGKGNILSYLDTTPPNPRLAIGTTSSIPPTPQTFTENREFLTILTDVLRKHAAQDPNLKSQAQAFAGPGGATLGSGGAFFPGQRKQRRTKGNAAGLGGGGGAGGGGGGGASAQGGAGGGGVGGHVHLSDLRNPPDYGRIAWPEDILGSIEVDGGGNIVGEFEPSGTYRIITNEGILGLSDFMRAKLVERLKEEERKG</sequence>
<evidence type="ECO:0000313" key="3">
    <source>
        <dbReference type="Proteomes" id="UP001295740"/>
    </source>
</evidence>
<feature type="region of interest" description="Disordered" evidence="1">
    <location>
        <begin position="1"/>
        <end position="47"/>
    </location>
</feature>
<dbReference type="EMBL" id="CAUWAG010000004">
    <property type="protein sequence ID" value="CAJ2502909.1"/>
    <property type="molecule type" value="Genomic_DNA"/>
</dbReference>
<feature type="compositionally biased region" description="Gly residues" evidence="1">
    <location>
        <begin position="156"/>
        <end position="181"/>
    </location>
</feature>
<organism evidence="2 3">
    <name type="scientific">Anthostomella pinea</name>
    <dbReference type="NCBI Taxonomy" id="933095"/>
    <lineage>
        <taxon>Eukaryota</taxon>
        <taxon>Fungi</taxon>
        <taxon>Dikarya</taxon>
        <taxon>Ascomycota</taxon>
        <taxon>Pezizomycotina</taxon>
        <taxon>Sordariomycetes</taxon>
        <taxon>Xylariomycetidae</taxon>
        <taxon>Xylariales</taxon>
        <taxon>Xylariaceae</taxon>
        <taxon>Anthostomella</taxon>
    </lineage>
</organism>
<keyword evidence="3" id="KW-1185">Reference proteome</keyword>